<evidence type="ECO:0000256" key="1">
    <source>
        <dbReference type="ARBA" id="ARBA00022605"/>
    </source>
</evidence>
<organism evidence="4 5">
    <name type="scientific">Dillenia turbinata</name>
    <dbReference type="NCBI Taxonomy" id="194707"/>
    <lineage>
        <taxon>Eukaryota</taxon>
        <taxon>Viridiplantae</taxon>
        <taxon>Streptophyta</taxon>
        <taxon>Embryophyta</taxon>
        <taxon>Tracheophyta</taxon>
        <taxon>Spermatophyta</taxon>
        <taxon>Magnoliopsida</taxon>
        <taxon>eudicotyledons</taxon>
        <taxon>Gunneridae</taxon>
        <taxon>Pentapetalae</taxon>
        <taxon>Dilleniales</taxon>
        <taxon>Dilleniaceae</taxon>
        <taxon>Dillenia</taxon>
    </lineage>
</organism>
<dbReference type="InterPro" id="IPR030960">
    <property type="entry name" value="DHQS/DOIS_N"/>
</dbReference>
<feature type="non-terminal residue" evidence="4">
    <location>
        <position position="1"/>
    </location>
</feature>
<dbReference type="GO" id="GO:0016491">
    <property type="term" value="F:oxidoreductase activity"/>
    <property type="evidence" value="ECO:0007669"/>
    <property type="project" value="InterPro"/>
</dbReference>
<dbReference type="PANTHER" id="PTHR33563:SF1">
    <property type="entry name" value="3-DEHYDROQUINATE SYNTHASE"/>
    <property type="match status" value="1"/>
</dbReference>
<dbReference type="GO" id="GO:0003856">
    <property type="term" value="F:3-dehydroquinate synthase activity"/>
    <property type="evidence" value="ECO:0007669"/>
    <property type="project" value="InterPro"/>
</dbReference>
<sequence length="190" mass="21173">DLVLCSDIDVETHSNGDENGKVATFSEISSPQHLQKLRPQDEQAQYIIINLLDWQICPCYLIILNVIPAENIVAAFQGSQKTVLAPLEQGGGGVVLKVEDVPAVLELKGYFDRSDEVRSKLCLTKVTISNSSSWNGWDPLPEGYFWFILNAWSKLHFKWAFSSQCRGKTCFLSELIAGKEVLVVDQTGLQ</sequence>
<evidence type="ECO:0000259" key="3">
    <source>
        <dbReference type="Pfam" id="PF01959"/>
    </source>
</evidence>
<dbReference type="GO" id="GO:0008652">
    <property type="term" value="P:amino acid biosynthetic process"/>
    <property type="evidence" value="ECO:0007669"/>
    <property type="project" value="UniProtKB-KW"/>
</dbReference>
<comment type="caution">
    <text evidence="4">The sequence shown here is derived from an EMBL/GenBank/DDBJ whole genome shotgun (WGS) entry which is preliminary data.</text>
</comment>
<gene>
    <name evidence="4" type="ORF">RJ641_022836</name>
</gene>
<reference evidence="4 5" key="1">
    <citation type="submission" date="2023-12" db="EMBL/GenBank/DDBJ databases">
        <title>A high-quality genome assembly for Dillenia turbinata (Dilleniales).</title>
        <authorList>
            <person name="Chanderbali A."/>
        </authorList>
    </citation>
    <scope>NUCLEOTIDE SEQUENCE [LARGE SCALE GENOMIC DNA]</scope>
    <source>
        <strain evidence="4">LSX21</strain>
        <tissue evidence="4">Leaf</tissue>
    </source>
</reference>
<evidence type="ECO:0000313" key="4">
    <source>
        <dbReference type="EMBL" id="KAK6913235.1"/>
    </source>
</evidence>
<name>A0AAN8UD91_9MAGN</name>
<dbReference type="PANTHER" id="PTHR33563">
    <property type="match status" value="1"/>
</dbReference>
<evidence type="ECO:0000256" key="2">
    <source>
        <dbReference type="ARBA" id="ARBA00023141"/>
    </source>
</evidence>
<dbReference type="GO" id="GO:0009073">
    <property type="term" value="P:aromatic amino acid family biosynthetic process"/>
    <property type="evidence" value="ECO:0007669"/>
    <property type="project" value="UniProtKB-KW"/>
</dbReference>
<dbReference type="AlphaFoldDB" id="A0AAN8UD91"/>
<keyword evidence="5" id="KW-1185">Reference proteome</keyword>
<keyword evidence="2" id="KW-0057">Aromatic amino acid biosynthesis</keyword>
<evidence type="ECO:0000313" key="5">
    <source>
        <dbReference type="Proteomes" id="UP001370490"/>
    </source>
</evidence>
<dbReference type="Pfam" id="PF01959">
    <property type="entry name" value="DHQS"/>
    <property type="match status" value="1"/>
</dbReference>
<dbReference type="InterPro" id="IPR002812">
    <property type="entry name" value="DHQS"/>
</dbReference>
<dbReference type="EMBL" id="JBAMMX010000027">
    <property type="protein sequence ID" value="KAK6913235.1"/>
    <property type="molecule type" value="Genomic_DNA"/>
</dbReference>
<feature type="domain" description="3-dehydroquinate synthase N-terminal" evidence="3">
    <location>
        <begin position="18"/>
        <end position="110"/>
    </location>
</feature>
<protein>
    <submittedName>
        <fullName evidence="4">3-dehydroquinate synthase</fullName>
    </submittedName>
</protein>
<dbReference type="Proteomes" id="UP001370490">
    <property type="component" value="Unassembled WGS sequence"/>
</dbReference>
<accession>A0AAN8UD91</accession>
<keyword evidence="1" id="KW-0028">Amino-acid biosynthesis</keyword>
<proteinExistence type="predicted"/>